<dbReference type="NCBIfam" id="NF009435">
    <property type="entry name" value="PRK12794.1"/>
    <property type="match status" value="1"/>
</dbReference>
<reference evidence="1 2" key="1">
    <citation type="journal article" date="2021" name="Front. Microbiol.">
        <title>Comprehensive Comparative Genomics and Phenotyping of Methylobacterium Species.</title>
        <authorList>
            <person name="Alessa O."/>
            <person name="Ogura Y."/>
            <person name="Fujitani Y."/>
            <person name="Takami H."/>
            <person name="Hayashi T."/>
            <person name="Sahin N."/>
            <person name="Tani A."/>
        </authorList>
    </citation>
    <scope>NUCLEOTIDE SEQUENCE [LARGE SCALE GENOMIC DNA]</scope>
    <source>
        <strain evidence="1 2">DSM 23679</strain>
    </source>
</reference>
<dbReference type="EMBL" id="BPQG01000006">
    <property type="protein sequence ID" value="GJD42668.1"/>
    <property type="molecule type" value="Genomic_DNA"/>
</dbReference>
<comment type="caution">
    <text evidence="1">The sequence shown here is derived from an EMBL/GenBank/DDBJ whole genome shotgun (WGS) entry which is preliminary data.</text>
</comment>
<evidence type="ECO:0008006" key="3">
    <source>
        <dbReference type="Google" id="ProtNLM"/>
    </source>
</evidence>
<evidence type="ECO:0000313" key="1">
    <source>
        <dbReference type="EMBL" id="GJD42668.1"/>
    </source>
</evidence>
<dbReference type="Proteomes" id="UP001055117">
    <property type="component" value="Unassembled WGS sequence"/>
</dbReference>
<protein>
    <recommendedName>
        <fullName evidence="3">Flagellar protein FlaF</fullName>
    </recommendedName>
</protein>
<dbReference type="Pfam" id="PF07309">
    <property type="entry name" value="FlaF"/>
    <property type="match status" value="1"/>
</dbReference>
<gene>
    <name evidence="1" type="ORF">AFCDBAGC_0507</name>
</gene>
<dbReference type="InterPro" id="IPR010845">
    <property type="entry name" value="FlaF"/>
</dbReference>
<dbReference type="RefSeq" id="WP_147751609.1">
    <property type="nucleotide sequence ID" value="NZ_BPQG01000006.1"/>
</dbReference>
<keyword evidence="2" id="KW-1185">Reference proteome</keyword>
<sequence>MSFAANAYARTAQSVLSPREAEAAVLIKAARQLESVRDNWNDAGGSLNKALNFNQKVWTLLATGATAPENPLPSEVKDNIAGLSVFVFRRIVDTLVEPKPENLTALININQQVAAGLRT</sequence>
<evidence type="ECO:0000313" key="2">
    <source>
        <dbReference type="Proteomes" id="UP001055117"/>
    </source>
</evidence>
<name>A0ABQ4QBT8_9HYPH</name>
<proteinExistence type="predicted"/>
<accession>A0ABQ4QBT8</accession>
<organism evidence="1 2">
    <name type="scientific">Methylobacterium cerastii</name>
    <dbReference type="NCBI Taxonomy" id="932741"/>
    <lineage>
        <taxon>Bacteria</taxon>
        <taxon>Pseudomonadati</taxon>
        <taxon>Pseudomonadota</taxon>
        <taxon>Alphaproteobacteria</taxon>
        <taxon>Hyphomicrobiales</taxon>
        <taxon>Methylobacteriaceae</taxon>
        <taxon>Methylobacterium</taxon>
    </lineage>
</organism>